<feature type="transmembrane region" description="Helical" evidence="1">
    <location>
        <begin position="195"/>
        <end position="214"/>
    </location>
</feature>
<evidence type="ECO:0000313" key="2">
    <source>
        <dbReference type="EMBL" id="KPL70281.1"/>
    </source>
</evidence>
<comment type="caution">
    <text evidence="2">The sequence shown here is derived from an EMBL/GenBank/DDBJ whole genome shotgun (WGS) entry which is preliminary data.</text>
</comment>
<proteinExistence type="predicted"/>
<feature type="transmembrane region" description="Helical" evidence="1">
    <location>
        <begin position="325"/>
        <end position="347"/>
    </location>
</feature>
<feature type="transmembrane region" description="Helical" evidence="1">
    <location>
        <begin position="153"/>
        <end position="175"/>
    </location>
</feature>
<dbReference type="AlphaFoldDB" id="A0A0P6X7Y0"/>
<keyword evidence="1" id="KW-0812">Transmembrane</keyword>
<feature type="transmembrane region" description="Helical" evidence="1">
    <location>
        <begin position="359"/>
        <end position="379"/>
    </location>
</feature>
<evidence type="ECO:0000313" key="3">
    <source>
        <dbReference type="Proteomes" id="UP000050430"/>
    </source>
</evidence>
<dbReference type="RefSeq" id="WP_062422146.1">
    <property type="nucleotide sequence ID" value="NZ_BBYA01000010.1"/>
</dbReference>
<dbReference type="Proteomes" id="UP000050430">
    <property type="component" value="Unassembled WGS sequence"/>
</dbReference>
<feature type="transmembrane region" description="Helical" evidence="1">
    <location>
        <begin position="270"/>
        <end position="291"/>
    </location>
</feature>
<keyword evidence="1" id="KW-1133">Transmembrane helix</keyword>
<evidence type="ECO:0000256" key="1">
    <source>
        <dbReference type="SAM" id="Phobius"/>
    </source>
</evidence>
<feature type="transmembrane region" description="Helical" evidence="1">
    <location>
        <begin position="123"/>
        <end position="141"/>
    </location>
</feature>
<feature type="transmembrane region" description="Helical" evidence="1">
    <location>
        <begin position="391"/>
        <end position="413"/>
    </location>
</feature>
<dbReference type="STRING" id="229920.ADM99_14010"/>
<sequence>MTTNRWIESSRRIFSRLLTLYPREYRSDFSDAMLQVFTDQCRDAYQQNGGLGIVLLWLRVLPDLGYTAVVEHLSTPRASWGLMEPVPDEPLPWKGVLLILLPGLVYLVSQIAQLNGETWYLTVYYRAAFFLIIPVLIVWAVTRRFPIWGLIPAGLLFRLVQEIGYQLIILHPNVFSSNTLLNFILEVARKVESDLFLPAAAFFLLTVAIAIFYFRRHRPTRGVWIWGGGFVLILLITAGIAWVNISAIIWNMILPAERQFVLMDLLKNTLSYTVYNAAALLLLVFLGTFFVRRHGFFSILILVGYILPVMVVGTPWDLQNNPDQLLIITLAVMTYRSMLSLIAPVWMSRVRTQTGKKKVIILSIAVALGIHAVMQFYPAIFTINCTINSEWILNVALNEALLVTAILLGMALYQVEPDHEKKDTITGYSSLPELVK</sequence>
<dbReference type="PATRIC" id="fig|229920.5.peg.146"/>
<feature type="transmembrane region" description="Helical" evidence="1">
    <location>
        <begin position="223"/>
        <end position="250"/>
    </location>
</feature>
<accession>A0A0P6X7Y0</accession>
<organism evidence="2 3">
    <name type="scientific">Leptolinea tardivitalis</name>
    <dbReference type="NCBI Taxonomy" id="229920"/>
    <lineage>
        <taxon>Bacteria</taxon>
        <taxon>Bacillati</taxon>
        <taxon>Chloroflexota</taxon>
        <taxon>Anaerolineae</taxon>
        <taxon>Anaerolineales</taxon>
        <taxon>Anaerolineaceae</taxon>
        <taxon>Leptolinea</taxon>
    </lineage>
</organism>
<gene>
    <name evidence="2" type="ORF">ADM99_14010</name>
</gene>
<name>A0A0P6X7Y0_9CHLR</name>
<keyword evidence="1" id="KW-0472">Membrane</keyword>
<feature type="transmembrane region" description="Helical" evidence="1">
    <location>
        <begin position="91"/>
        <end position="111"/>
    </location>
</feature>
<keyword evidence="3" id="KW-1185">Reference proteome</keyword>
<reference evidence="2 3" key="1">
    <citation type="submission" date="2015-07" db="EMBL/GenBank/DDBJ databases">
        <title>Genome sequence of Leptolinea tardivitalis DSM 16556.</title>
        <authorList>
            <person name="Hemp J."/>
            <person name="Ward L.M."/>
            <person name="Pace L.A."/>
            <person name="Fischer W.W."/>
        </authorList>
    </citation>
    <scope>NUCLEOTIDE SEQUENCE [LARGE SCALE GENOMIC DNA]</scope>
    <source>
        <strain evidence="2 3">YMTK-2</strain>
    </source>
</reference>
<dbReference type="EMBL" id="LGCK01000014">
    <property type="protein sequence ID" value="KPL70281.1"/>
    <property type="molecule type" value="Genomic_DNA"/>
</dbReference>
<protein>
    <submittedName>
        <fullName evidence="2">Uncharacterized protein</fullName>
    </submittedName>
</protein>
<feature type="transmembrane region" description="Helical" evidence="1">
    <location>
        <begin position="296"/>
        <end position="313"/>
    </location>
</feature>
<dbReference type="OrthoDB" id="166975at2"/>